<organism evidence="1">
    <name type="scientific">freshwater metagenome</name>
    <dbReference type="NCBI Taxonomy" id="449393"/>
    <lineage>
        <taxon>unclassified sequences</taxon>
        <taxon>metagenomes</taxon>
        <taxon>ecological metagenomes</taxon>
    </lineage>
</organism>
<accession>A0A6J6XFQ8</accession>
<protein>
    <submittedName>
        <fullName evidence="1">Unannotated protein</fullName>
    </submittedName>
</protein>
<name>A0A6J6XFQ8_9ZZZZ</name>
<dbReference type="PANTHER" id="PTHR28055:SF1">
    <property type="entry name" value="ALTERED INHERITANCE OF MITOCHONDRIA PROTEIN 41, MITOCHONDRIAL"/>
    <property type="match status" value="1"/>
</dbReference>
<dbReference type="Gene3D" id="1.10.10.410">
    <property type="match status" value="1"/>
</dbReference>
<proteinExistence type="predicted"/>
<dbReference type="EMBL" id="CAFAAG010000076">
    <property type="protein sequence ID" value="CAB4796071.1"/>
    <property type="molecule type" value="Genomic_DNA"/>
</dbReference>
<dbReference type="InterPro" id="IPR019004">
    <property type="entry name" value="YqeY/Aim41"/>
</dbReference>
<dbReference type="Pfam" id="PF09424">
    <property type="entry name" value="YqeY"/>
    <property type="match status" value="1"/>
</dbReference>
<dbReference type="InterPro" id="IPR023168">
    <property type="entry name" value="GatB_Yqey_C_2"/>
</dbReference>
<dbReference type="AlphaFoldDB" id="A0A6J6XFQ8"/>
<dbReference type="PANTHER" id="PTHR28055">
    <property type="entry name" value="ALTERED INHERITANCE OF MITOCHONDRIA PROTEIN 41, MITOCHONDRIAL"/>
    <property type="match status" value="1"/>
</dbReference>
<sequence length="167" mass="17432">MARNSLEIGQNRRVTTFKERIKADISEAMKARDELRLSTLRMVLSAIQNAEVAGDEAIVLSDDQALAVLRAESKKRAESAQIYADAGRTDAATKERAECAVIEAYLPAAMSDDDVAKIVAEEVANAAAAGATGGKAMGAVVKAVRERVGSGADGQKIAALVKSALGS</sequence>
<reference evidence="1" key="1">
    <citation type="submission" date="2020-05" db="EMBL/GenBank/DDBJ databases">
        <authorList>
            <person name="Chiriac C."/>
            <person name="Salcher M."/>
            <person name="Ghai R."/>
            <person name="Kavagutti S V."/>
        </authorList>
    </citation>
    <scope>NUCLEOTIDE SEQUENCE</scope>
</reference>
<evidence type="ECO:0000313" key="1">
    <source>
        <dbReference type="EMBL" id="CAB4796071.1"/>
    </source>
</evidence>
<dbReference type="SUPFAM" id="SSF89095">
    <property type="entry name" value="GatB/YqeY motif"/>
    <property type="match status" value="1"/>
</dbReference>
<dbReference type="InterPro" id="IPR042184">
    <property type="entry name" value="YqeY/Aim41_N"/>
</dbReference>
<gene>
    <name evidence="1" type="ORF">UFOPK2975_00968</name>
</gene>
<dbReference type="InterPro" id="IPR003789">
    <property type="entry name" value="Asn/Gln_tRNA_amidoTrase-B-like"/>
</dbReference>
<dbReference type="Gene3D" id="1.10.1510.10">
    <property type="entry name" value="Uncharacterised protein YqeY/AIM41 PF09424, N-terminal domain"/>
    <property type="match status" value="1"/>
</dbReference>
<dbReference type="GO" id="GO:0016884">
    <property type="term" value="F:carbon-nitrogen ligase activity, with glutamine as amido-N-donor"/>
    <property type="evidence" value="ECO:0007669"/>
    <property type="project" value="InterPro"/>
</dbReference>